<feature type="compositionally biased region" description="Low complexity" evidence="1">
    <location>
        <begin position="301"/>
        <end position="312"/>
    </location>
</feature>
<sequence>MGALAIPGDETTNTATSVNSQRYFSTASHAEMASSLLIATGSSYGLLDSNPSFATTGLYHLYAPGDQQFEYDNFGPINYRPDAGEGQNTLAVDSGCHRRANLQVRVHRYSAGVEHHLQCHIRVDGDVHQGSHYKLWLNGIRFLAGQTRVLLQDDTTDASKQVQWHADQRDRCRRWHHVYTHPRGQDDVCSHLGCSVGRRLLETPAGSQSTNRSSQPLVRPQSLAPARKALGRHPQGGPDLSEGADENGQTNTSVNHGPNTRRRVDAEQQAEADDNVVDMDGGPANMGAEGATENASAALLSARPTASTRTSSHPYGRQRGGVPAQEHPSHPTHPGEQDFKYRQGVQPRAVWTTAKSHHVSLAPIDPLRLPRAQDASLPPFITCPLPGDPVKHLKPLTH</sequence>
<evidence type="ECO:0000313" key="2">
    <source>
        <dbReference type="EMBL" id="KIO29770.1"/>
    </source>
</evidence>
<organism evidence="2 3">
    <name type="scientific">Tulasnella calospora MUT 4182</name>
    <dbReference type="NCBI Taxonomy" id="1051891"/>
    <lineage>
        <taxon>Eukaryota</taxon>
        <taxon>Fungi</taxon>
        <taxon>Dikarya</taxon>
        <taxon>Basidiomycota</taxon>
        <taxon>Agaricomycotina</taxon>
        <taxon>Agaricomycetes</taxon>
        <taxon>Cantharellales</taxon>
        <taxon>Tulasnellaceae</taxon>
        <taxon>Tulasnella</taxon>
    </lineage>
</organism>
<reference evidence="2 3" key="1">
    <citation type="submission" date="2014-04" db="EMBL/GenBank/DDBJ databases">
        <authorList>
            <consortium name="DOE Joint Genome Institute"/>
            <person name="Kuo A."/>
            <person name="Girlanda M."/>
            <person name="Perotto S."/>
            <person name="Kohler A."/>
            <person name="Nagy L.G."/>
            <person name="Floudas D."/>
            <person name="Copeland A."/>
            <person name="Barry K.W."/>
            <person name="Cichocki N."/>
            <person name="Veneault-Fourrey C."/>
            <person name="LaButti K."/>
            <person name="Lindquist E.A."/>
            <person name="Lipzen A."/>
            <person name="Lundell T."/>
            <person name="Morin E."/>
            <person name="Murat C."/>
            <person name="Sun H."/>
            <person name="Tunlid A."/>
            <person name="Henrissat B."/>
            <person name="Grigoriev I.V."/>
            <person name="Hibbett D.S."/>
            <person name="Martin F."/>
            <person name="Nordberg H.P."/>
            <person name="Cantor M.N."/>
            <person name="Hua S.X."/>
        </authorList>
    </citation>
    <scope>NUCLEOTIDE SEQUENCE [LARGE SCALE GENOMIC DNA]</scope>
    <source>
        <strain evidence="2 3">MUT 4182</strain>
    </source>
</reference>
<feature type="compositionally biased region" description="Polar residues" evidence="1">
    <location>
        <begin position="247"/>
        <end position="258"/>
    </location>
</feature>
<dbReference type="OrthoDB" id="3270896at2759"/>
<evidence type="ECO:0000256" key="1">
    <source>
        <dbReference type="SAM" id="MobiDB-lite"/>
    </source>
</evidence>
<reference evidence="3" key="2">
    <citation type="submission" date="2015-01" db="EMBL/GenBank/DDBJ databases">
        <title>Evolutionary Origins and Diversification of the Mycorrhizal Mutualists.</title>
        <authorList>
            <consortium name="DOE Joint Genome Institute"/>
            <consortium name="Mycorrhizal Genomics Consortium"/>
            <person name="Kohler A."/>
            <person name="Kuo A."/>
            <person name="Nagy L.G."/>
            <person name="Floudas D."/>
            <person name="Copeland A."/>
            <person name="Barry K.W."/>
            <person name="Cichocki N."/>
            <person name="Veneault-Fourrey C."/>
            <person name="LaButti K."/>
            <person name="Lindquist E.A."/>
            <person name="Lipzen A."/>
            <person name="Lundell T."/>
            <person name="Morin E."/>
            <person name="Murat C."/>
            <person name="Riley R."/>
            <person name="Ohm R."/>
            <person name="Sun H."/>
            <person name="Tunlid A."/>
            <person name="Henrissat B."/>
            <person name="Grigoriev I.V."/>
            <person name="Hibbett D.S."/>
            <person name="Martin F."/>
        </authorList>
    </citation>
    <scope>NUCLEOTIDE SEQUENCE [LARGE SCALE GENOMIC DNA]</scope>
    <source>
        <strain evidence="3">MUT 4182</strain>
    </source>
</reference>
<proteinExistence type="predicted"/>
<dbReference type="HOGENOM" id="CLU_692975_0_0_1"/>
<keyword evidence="3" id="KW-1185">Reference proteome</keyword>
<feature type="compositionally biased region" description="Acidic residues" evidence="1">
    <location>
        <begin position="268"/>
        <end position="277"/>
    </location>
</feature>
<feature type="region of interest" description="Disordered" evidence="1">
    <location>
        <begin position="228"/>
        <end position="339"/>
    </location>
</feature>
<dbReference type="STRING" id="1051891.A0A0C3QEU1"/>
<dbReference type="AlphaFoldDB" id="A0A0C3QEU1"/>
<feature type="compositionally biased region" description="Basic and acidic residues" evidence="1">
    <location>
        <begin position="327"/>
        <end position="339"/>
    </location>
</feature>
<protein>
    <submittedName>
        <fullName evidence="2">Uncharacterized protein</fullName>
    </submittedName>
</protein>
<gene>
    <name evidence="2" type="ORF">M407DRAFT_21191</name>
</gene>
<dbReference type="Proteomes" id="UP000054248">
    <property type="component" value="Unassembled WGS sequence"/>
</dbReference>
<evidence type="ECO:0000313" key="3">
    <source>
        <dbReference type="Proteomes" id="UP000054248"/>
    </source>
</evidence>
<accession>A0A0C3QEU1</accession>
<dbReference type="EMBL" id="KN822979">
    <property type="protein sequence ID" value="KIO29770.1"/>
    <property type="molecule type" value="Genomic_DNA"/>
</dbReference>
<name>A0A0C3QEU1_9AGAM</name>